<reference evidence="2 3" key="1">
    <citation type="submission" date="2008-03" db="EMBL/GenBank/DDBJ databases">
        <title>Complete sequence of chromosome of Methylobacterium radiotolerans JCM 2831.</title>
        <authorList>
            <consortium name="US DOE Joint Genome Institute"/>
            <person name="Copeland A."/>
            <person name="Lucas S."/>
            <person name="Lapidus A."/>
            <person name="Glavina del Rio T."/>
            <person name="Dalin E."/>
            <person name="Tice H."/>
            <person name="Bruce D."/>
            <person name="Goodwin L."/>
            <person name="Pitluck S."/>
            <person name="Kiss H."/>
            <person name="Brettin T."/>
            <person name="Detter J.C."/>
            <person name="Han C."/>
            <person name="Kuske C.R."/>
            <person name="Schmutz J."/>
            <person name="Larimer F."/>
            <person name="Land M."/>
            <person name="Hauser L."/>
            <person name="Kyrpides N."/>
            <person name="Mikhailova N."/>
            <person name="Marx C.J."/>
            <person name="Richardson P."/>
        </authorList>
    </citation>
    <scope>NUCLEOTIDE SEQUENCE [LARGE SCALE GENOMIC DNA]</scope>
    <source>
        <strain evidence="3">ATCC 27329 / DSM 1819 / JCM 2831 / NBRC 15690 / NCIMB 10815 / 0-1</strain>
    </source>
</reference>
<dbReference type="Proteomes" id="UP000006589">
    <property type="component" value="Chromosome"/>
</dbReference>
<evidence type="ECO:0000256" key="1">
    <source>
        <dbReference type="SAM" id="Coils"/>
    </source>
</evidence>
<proteinExistence type="predicted"/>
<protein>
    <submittedName>
        <fullName evidence="2">Uncharacterized protein</fullName>
    </submittedName>
</protein>
<keyword evidence="1" id="KW-0175">Coiled coil</keyword>
<gene>
    <name evidence="2" type="ordered locus">Mrad2831_5172</name>
</gene>
<dbReference type="RefSeq" id="WP_012322073.1">
    <property type="nucleotide sequence ID" value="NC_010505.1"/>
</dbReference>
<dbReference type="EMBL" id="CP001001">
    <property type="protein sequence ID" value="ACB27129.1"/>
    <property type="molecule type" value="Genomic_DNA"/>
</dbReference>
<dbReference type="OrthoDB" id="7997415at2"/>
<dbReference type="KEGG" id="mrd:Mrad2831_5172"/>
<dbReference type="HOGENOM" id="CLU_844154_0_0_5"/>
<feature type="coiled-coil region" evidence="1">
    <location>
        <begin position="32"/>
        <end position="99"/>
    </location>
</feature>
<name>B1LW66_METRJ</name>
<accession>B1LW66</accession>
<dbReference type="STRING" id="426355.Mrad2831_5172"/>
<dbReference type="GeneID" id="6141242"/>
<dbReference type="AlphaFoldDB" id="B1LW66"/>
<organism evidence="2 3">
    <name type="scientific">Methylobacterium radiotolerans (strain ATCC 27329 / DSM 1819 / JCM 2831 / NBRC 15690 / NCIMB 10815 / 0-1)</name>
    <dbReference type="NCBI Taxonomy" id="426355"/>
    <lineage>
        <taxon>Bacteria</taxon>
        <taxon>Pseudomonadati</taxon>
        <taxon>Pseudomonadota</taxon>
        <taxon>Alphaproteobacteria</taxon>
        <taxon>Hyphomicrobiales</taxon>
        <taxon>Methylobacteriaceae</taxon>
        <taxon>Methylobacterium</taxon>
    </lineage>
</organism>
<evidence type="ECO:0000313" key="3">
    <source>
        <dbReference type="Proteomes" id="UP000006589"/>
    </source>
</evidence>
<sequence>MKTSAHKTAKLATDLVALARTGTDLDALDAGLAEARGQVETATRDRDAAEASYREQILDASPAELEQIQATKARAIVELDRAEALTAALTRRMASVRDDRERDARRAQHADAVAKCDAIRQRLPAEYRRHALALRGLLRDLAEAEVARELAEPLQADFGPIPPIENELRGLRSIPEQIIERTEVDLWAIDGRAEPMSADKQDDVQSKPGTNKGVYYSKNAGSHVGTGHPLHCTRRRFLRIRYHEAVREPWNSGSLLRLVNLPAFYAFGDDFVTSEQVRSAATALDHLSRELVERPEDQRPVQERFELVTVPLGDGRSGARVSPPLRSVA</sequence>
<evidence type="ECO:0000313" key="2">
    <source>
        <dbReference type="EMBL" id="ACB27129.1"/>
    </source>
</evidence>
<dbReference type="PATRIC" id="fig|426355.14.peg.5244"/>